<dbReference type="RefSeq" id="WP_152884951.1">
    <property type="nucleotide sequence ID" value="NZ_VJZD01000007.1"/>
</dbReference>
<dbReference type="SUPFAM" id="SSF48498">
    <property type="entry name" value="Tetracyclin repressor-like, C-terminal domain"/>
    <property type="match status" value="1"/>
</dbReference>
<dbReference type="AlphaFoldDB" id="A0A5N8V5B8"/>
<dbReference type="Proteomes" id="UP000325849">
    <property type="component" value="Unassembled WGS sequence"/>
</dbReference>
<evidence type="ECO:0000256" key="2">
    <source>
        <dbReference type="PROSITE-ProRule" id="PRU00335"/>
    </source>
</evidence>
<evidence type="ECO:0000313" key="4">
    <source>
        <dbReference type="EMBL" id="MPY30373.1"/>
    </source>
</evidence>
<keyword evidence="1 2" id="KW-0238">DNA-binding</keyword>
<dbReference type="EMBL" id="VJZD01000007">
    <property type="protein sequence ID" value="MPY30373.1"/>
    <property type="molecule type" value="Genomic_DNA"/>
</dbReference>
<reference evidence="4 5" key="1">
    <citation type="submission" date="2019-07" db="EMBL/GenBank/DDBJ databases">
        <title>New species of Amycolatopsis and Streptomyces.</title>
        <authorList>
            <person name="Duangmal K."/>
            <person name="Teo W.F.A."/>
            <person name="Lipun K."/>
        </authorList>
    </citation>
    <scope>NUCLEOTIDE SEQUENCE [LARGE SCALE GENOMIC DNA]</scope>
    <source>
        <strain evidence="4 5">NBRC 109810</strain>
    </source>
</reference>
<dbReference type="InterPro" id="IPR009057">
    <property type="entry name" value="Homeodomain-like_sf"/>
</dbReference>
<dbReference type="PROSITE" id="PS50977">
    <property type="entry name" value="HTH_TETR_2"/>
    <property type="match status" value="1"/>
</dbReference>
<evidence type="ECO:0000313" key="5">
    <source>
        <dbReference type="Proteomes" id="UP000325849"/>
    </source>
</evidence>
<comment type="caution">
    <text evidence="4">The sequence shown here is derived from an EMBL/GenBank/DDBJ whole genome shotgun (WGS) entry which is preliminary data.</text>
</comment>
<dbReference type="SUPFAM" id="SSF46689">
    <property type="entry name" value="Homeodomain-like"/>
    <property type="match status" value="1"/>
</dbReference>
<dbReference type="InterPro" id="IPR050109">
    <property type="entry name" value="HTH-type_TetR-like_transc_reg"/>
</dbReference>
<keyword evidence="5" id="KW-1185">Reference proteome</keyword>
<dbReference type="Pfam" id="PF00440">
    <property type="entry name" value="TetR_N"/>
    <property type="match status" value="1"/>
</dbReference>
<evidence type="ECO:0000256" key="1">
    <source>
        <dbReference type="ARBA" id="ARBA00023125"/>
    </source>
</evidence>
<gene>
    <name evidence="4" type="ORF">FNH09_03335</name>
</gene>
<dbReference type="GO" id="GO:0000976">
    <property type="term" value="F:transcription cis-regulatory region binding"/>
    <property type="evidence" value="ECO:0007669"/>
    <property type="project" value="TreeGrafter"/>
</dbReference>
<dbReference type="PRINTS" id="PR00455">
    <property type="entry name" value="HTHTETR"/>
</dbReference>
<sequence length="236" mass="25097">MSAEKSPETRERILRAAARLLAEGGSEALSTRAVCAAAGVQAPTLYRVFGDKDGLLDAVAGYGFERYLAEKHSLAPTEDPVEDLRRGWDMHVDFGLTHPAFYVLMYGTVRPGHRPAAAEDAYALLRAMLERTARAGRLRIPVDAAAQTIQATSAGVTLALISSPADARDRGLSVRVRDTVLASVTTEARPAAPASGDAVPVHALALNAALGDRPTALGSTETVLLREWLERLATSE</sequence>
<feature type="domain" description="HTH tetR-type" evidence="3">
    <location>
        <begin position="7"/>
        <end position="67"/>
    </location>
</feature>
<dbReference type="PANTHER" id="PTHR30055">
    <property type="entry name" value="HTH-TYPE TRANSCRIPTIONAL REGULATOR RUTR"/>
    <property type="match status" value="1"/>
</dbReference>
<protein>
    <submittedName>
        <fullName evidence="4">TetR/AcrR family transcriptional regulator</fullName>
    </submittedName>
</protein>
<dbReference type="Gene3D" id="1.10.357.10">
    <property type="entry name" value="Tetracycline Repressor, domain 2"/>
    <property type="match status" value="1"/>
</dbReference>
<name>A0A5N8V5B8_9ACTN</name>
<dbReference type="InterPro" id="IPR001647">
    <property type="entry name" value="HTH_TetR"/>
</dbReference>
<feature type="DNA-binding region" description="H-T-H motif" evidence="2">
    <location>
        <begin position="30"/>
        <end position="49"/>
    </location>
</feature>
<dbReference type="GO" id="GO:0003700">
    <property type="term" value="F:DNA-binding transcription factor activity"/>
    <property type="evidence" value="ECO:0007669"/>
    <property type="project" value="TreeGrafter"/>
</dbReference>
<proteinExistence type="predicted"/>
<dbReference type="InterPro" id="IPR036271">
    <property type="entry name" value="Tet_transcr_reg_TetR-rel_C_sf"/>
</dbReference>
<dbReference type="OrthoDB" id="3784817at2"/>
<organism evidence="4 5">
    <name type="scientific">Streptomyces adustus</name>
    <dbReference type="NCBI Taxonomy" id="1609272"/>
    <lineage>
        <taxon>Bacteria</taxon>
        <taxon>Bacillati</taxon>
        <taxon>Actinomycetota</taxon>
        <taxon>Actinomycetes</taxon>
        <taxon>Kitasatosporales</taxon>
        <taxon>Streptomycetaceae</taxon>
        <taxon>Streptomyces</taxon>
    </lineage>
</organism>
<accession>A0A5N8V5B8</accession>
<evidence type="ECO:0000259" key="3">
    <source>
        <dbReference type="PROSITE" id="PS50977"/>
    </source>
</evidence>
<dbReference type="PANTHER" id="PTHR30055:SF220">
    <property type="entry name" value="TETR-FAMILY REGULATORY PROTEIN"/>
    <property type="match status" value="1"/>
</dbReference>